<organism evidence="5 6">
    <name type="scientific">Lasiosphaeris hirsuta</name>
    <dbReference type="NCBI Taxonomy" id="260670"/>
    <lineage>
        <taxon>Eukaryota</taxon>
        <taxon>Fungi</taxon>
        <taxon>Dikarya</taxon>
        <taxon>Ascomycota</taxon>
        <taxon>Pezizomycotina</taxon>
        <taxon>Sordariomycetes</taxon>
        <taxon>Sordariomycetidae</taxon>
        <taxon>Sordariales</taxon>
        <taxon>Lasiosphaeriaceae</taxon>
        <taxon>Lasiosphaeris</taxon>
    </lineage>
</organism>
<dbReference type="PANTHER" id="PTHR10545:SF29">
    <property type="entry name" value="GH14572P-RELATED"/>
    <property type="match status" value="1"/>
</dbReference>
<dbReference type="Proteomes" id="UP001172102">
    <property type="component" value="Unassembled WGS sequence"/>
</dbReference>
<proteinExistence type="inferred from homology"/>
<reference evidence="5" key="1">
    <citation type="submission" date="2023-06" db="EMBL/GenBank/DDBJ databases">
        <title>Genome-scale phylogeny and comparative genomics of the fungal order Sordariales.</title>
        <authorList>
            <consortium name="Lawrence Berkeley National Laboratory"/>
            <person name="Hensen N."/>
            <person name="Bonometti L."/>
            <person name="Westerberg I."/>
            <person name="Brannstrom I.O."/>
            <person name="Guillou S."/>
            <person name="Cros-Aarteil S."/>
            <person name="Calhoun S."/>
            <person name="Haridas S."/>
            <person name="Kuo A."/>
            <person name="Mondo S."/>
            <person name="Pangilinan J."/>
            <person name="Riley R."/>
            <person name="Labutti K."/>
            <person name="Andreopoulos B."/>
            <person name="Lipzen A."/>
            <person name="Chen C."/>
            <person name="Yanf M."/>
            <person name="Daum C."/>
            <person name="Ng V."/>
            <person name="Clum A."/>
            <person name="Steindorff A."/>
            <person name="Ohm R."/>
            <person name="Martin F."/>
            <person name="Silar P."/>
            <person name="Natvig D."/>
            <person name="Lalanne C."/>
            <person name="Gautier V."/>
            <person name="Ament-Velasquez S.L."/>
            <person name="Kruys A."/>
            <person name="Hutchinson M.I."/>
            <person name="Powell A.J."/>
            <person name="Barry K."/>
            <person name="Miller A.N."/>
            <person name="Grigoriev I.V."/>
            <person name="Debuchy R."/>
            <person name="Gladieux P."/>
            <person name="Thoren M.H."/>
            <person name="Johannesson H."/>
        </authorList>
    </citation>
    <scope>NUCLEOTIDE SEQUENCE</scope>
    <source>
        <strain evidence="5">SMH4607-1</strain>
    </source>
</reference>
<keyword evidence="2" id="KW-0808">Transferase</keyword>
<dbReference type="FunFam" id="3.40.630.30:FF:000064">
    <property type="entry name" value="GNAT family acetyltransferase"/>
    <property type="match status" value="1"/>
</dbReference>
<dbReference type="InterPro" id="IPR000182">
    <property type="entry name" value="GNAT_dom"/>
</dbReference>
<dbReference type="Gene3D" id="3.40.630.30">
    <property type="match status" value="1"/>
</dbReference>
<dbReference type="Pfam" id="PF00583">
    <property type="entry name" value="Acetyltransf_1"/>
    <property type="match status" value="1"/>
</dbReference>
<dbReference type="EMBL" id="JAUKUA010000005">
    <property type="protein sequence ID" value="KAK0710648.1"/>
    <property type="molecule type" value="Genomic_DNA"/>
</dbReference>
<dbReference type="InterPro" id="IPR051016">
    <property type="entry name" value="Diverse_Substrate_AcTransf"/>
</dbReference>
<dbReference type="GO" id="GO:0008080">
    <property type="term" value="F:N-acetyltransferase activity"/>
    <property type="evidence" value="ECO:0007669"/>
    <property type="project" value="UniProtKB-ARBA"/>
</dbReference>
<evidence type="ECO:0000256" key="1">
    <source>
        <dbReference type="ARBA" id="ARBA00008694"/>
    </source>
</evidence>
<dbReference type="PROSITE" id="PS51186">
    <property type="entry name" value="GNAT"/>
    <property type="match status" value="1"/>
</dbReference>
<evidence type="ECO:0000256" key="3">
    <source>
        <dbReference type="ARBA" id="ARBA00023315"/>
    </source>
</evidence>
<evidence type="ECO:0000313" key="5">
    <source>
        <dbReference type="EMBL" id="KAK0710648.1"/>
    </source>
</evidence>
<protein>
    <submittedName>
        <fullName evidence="5">Acyl-CoA N-acyltransferase</fullName>
    </submittedName>
</protein>
<dbReference type="PANTHER" id="PTHR10545">
    <property type="entry name" value="DIAMINE N-ACETYLTRANSFERASE"/>
    <property type="match status" value="1"/>
</dbReference>
<dbReference type="SUPFAM" id="SSF55729">
    <property type="entry name" value="Acyl-CoA N-acyltransferases (Nat)"/>
    <property type="match status" value="1"/>
</dbReference>
<evidence type="ECO:0000259" key="4">
    <source>
        <dbReference type="PROSITE" id="PS51186"/>
    </source>
</evidence>
<sequence length="184" mass="20387">MSSRPTIRFGRLEDVPLILSFIKAAAAEQAPGSSVTATLATLSSTLHLDNTAPGDSNTDFQIPPGTNQTRFAWPLIVVAPDETVAGLAIYFYNYSTWSASPGVMLEELYVLPAYRRRGYGKLLIQAMAKEAERAGCAKMEWVCLKENQGPLRFYEELGAQQMQDWVILKVSREGIRDLAKGERE</sequence>
<keyword evidence="6" id="KW-1185">Reference proteome</keyword>
<keyword evidence="3" id="KW-0012">Acyltransferase</keyword>
<evidence type="ECO:0000256" key="2">
    <source>
        <dbReference type="ARBA" id="ARBA00022679"/>
    </source>
</evidence>
<evidence type="ECO:0000313" key="6">
    <source>
        <dbReference type="Proteomes" id="UP001172102"/>
    </source>
</evidence>
<comment type="similarity">
    <text evidence="1">Belongs to the acetyltransferase family.</text>
</comment>
<dbReference type="AlphaFoldDB" id="A0AA40A7C1"/>
<dbReference type="CDD" id="cd04301">
    <property type="entry name" value="NAT_SF"/>
    <property type="match status" value="1"/>
</dbReference>
<gene>
    <name evidence="5" type="ORF">B0H67DRAFT_583131</name>
</gene>
<dbReference type="InterPro" id="IPR016181">
    <property type="entry name" value="Acyl_CoA_acyltransferase"/>
</dbReference>
<name>A0AA40A7C1_9PEZI</name>
<accession>A0AA40A7C1</accession>
<comment type="caution">
    <text evidence="5">The sequence shown here is derived from an EMBL/GenBank/DDBJ whole genome shotgun (WGS) entry which is preliminary data.</text>
</comment>
<feature type="domain" description="N-acetyltransferase" evidence="4">
    <location>
        <begin position="5"/>
        <end position="173"/>
    </location>
</feature>